<comment type="catalytic activity">
    <reaction evidence="5">
        <text>N(2)-acetyl-L-ornithine + 2-oxoglutarate = N-acetyl-L-glutamate 5-semialdehyde + L-glutamate</text>
        <dbReference type="Rhea" id="RHEA:18049"/>
        <dbReference type="ChEBI" id="CHEBI:16810"/>
        <dbReference type="ChEBI" id="CHEBI:29123"/>
        <dbReference type="ChEBI" id="CHEBI:29985"/>
        <dbReference type="ChEBI" id="CHEBI:57805"/>
        <dbReference type="EC" id="2.6.1.11"/>
    </reaction>
</comment>
<dbReference type="InterPro" id="IPR049704">
    <property type="entry name" value="Aminotrans_3_PPA_site"/>
</dbReference>
<evidence type="ECO:0000256" key="4">
    <source>
        <dbReference type="ARBA" id="ARBA00022898"/>
    </source>
</evidence>
<dbReference type="Proteomes" id="UP000029452">
    <property type="component" value="Unassembled WGS sequence"/>
</dbReference>
<feature type="binding site" evidence="5">
    <location>
        <position position="150"/>
    </location>
    <ligand>
        <name>pyridoxal 5'-phosphate</name>
        <dbReference type="ChEBI" id="CHEBI:597326"/>
    </ligand>
</feature>
<dbReference type="FunFam" id="3.40.640.10:FF:000004">
    <property type="entry name" value="Acetylornithine aminotransferase"/>
    <property type="match status" value="1"/>
</dbReference>
<dbReference type="SUPFAM" id="SSF53383">
    <property type="entry name" value="PLP-dependent transferases"/>
    <property type="match status" value="1"/>
</dbReference>
<evidence type="ECO:0000256" key="2">
    <source>
        <dbReference type="ARBA" id="ARBA00022605"/>
    </source>
</evidence>
<comment type="caution">
    <text evidence="7">The sequence shown here is derived from an EMBL/GenBank/DDBJ whole genome shotgun (WGS) entry which is preliminary data.</text>
</comment>
<comment type="miscellaneous">
    <text evidence="5">May also have succinyldiaminopimelate aminotransferase activity, thus carrying out the corresponding step in lysine biosynthesis.</text>
</comment>
<dbReference type="GO" id="GO:0006526">
    <property type="term" value="P:L-arginine biosynthetic process"/>
    <property type="evidence" value="ECO:0007669"/>
    <property type="project" value="UniProtKB-UniRule"/>
</dbReference>
<feature type="binding site" evidence="5">
    <location>
        <position position="293"/>
    </location>
    <ligand>
        <name>pyridoxal 5'-phosphate</name>
        <dbReference type="ChEBI" id="CHEBI:597326"/>
    </ligand>
</feature>
<dbReference type="InterPro" id="IPR015421">
    <property type="entry name" value="PyrdxlP-dep_Trfase_major"/>
</dbReference>
<dbReference type="Gene3D" id="3.90.1150.10">
    <property type="entry name" value="Aspartate Aminotransferase, domain 1"/>
    <property type="match status" value="1"/>
</dbReference>
<dbReference type="EMBL" id="JPGK01000002">
    <property type="protein sequence ID" value="KGA94643.1"/>
    <property type="molecule type" value="Genomic_DNA"/>
</dbReference>
<dbReference type="GO" id="GO:0003992">
    <property type="term" value="F:N2-acetyl-L-ornithine:2-oxoglutarate 5-aminotransferase activity"/>
    <property type="evidence" value="ECO:0007669"/>
    <property type="project" value="UniProtKB-UniRule"/>
</dbReference>
<evidence type="ECO:0000313" key="7">
    <source>
        <dbReference type="EMBL" id="KGA94643.1"/>
    </source>
</evidence>
<feature type="region of interest" description="Disordered" evidence="6">
    <location>
        <begin position="1"/>
        <end position="20"/>
    </location>
</feature>
<evidence type="ECO:0000256" key="6">
    <source>
        <dbReference type="SAM" id="MobiDB-lite"/>
    </source>
</evidence>
<dbReference type="InterPro" id="IPR015424">
    <property type="entry name" value="PyrdxlP-dep_Trfase"/>
</dbReference>
<evidence type="ECO:0000256" key="5">
    <source>
        <dbReference type="HAMAP-Rule" id="MF_01107"/>
    </source>
</evidence>
<keyword evidence="5" id="KW-0055">Arginine biosynthesis</keyword>
<evidence type="ECO:0000256" key="1">
    <source>
        <dbReference type="ARBA" id="ARBA00022576"/>
    </source>
</evidence>
<keyword evidence="5" id="KW-0963">Cytoplasm</keyword>
<dbReference type="HAMAP" id="MF_01107">
    <property type="entry name" value="ArgD_aminotrans_3"/>
    <property type="match status" value="1"/>
</dbReference>
<comment type="similarity">
    <text evidence="5">Belongs to the class-III pyridoxal-phosphate-dependent aminotransferase family. ArgD subfamily.</text>
</comment>
<dbReference type="PANTHER" id="PTHR11986:SF79">
    <property type="entry name" value="ACETYLORNITHINE AMINOTRANSFERASE, MITOCHONDRIAL"/>
    <property type="match status" value="1"/>
</dbReference>
<evidence type="ECO:0000256" key="3">
    <source>
        <dbReference type="ARBA" id="ARBA00022679"/>
    </source>
</evidence>
<sequence length="417" mass="45713">MKPPEFLKKSPPLKSPKKEGWEERGARVLLGNYSREPLVFEKGRGSYLFDPSGVAYLDFLGGIAIHVLGHCHPGITHAIQKQAQRMVHVSNLYYNPAVVDLAELLVEKTFADKVFFSNSGTEAIEAAIKLARRYGASSGRYEMISMEGSFHGRTLGAMTLTGQAKVREGFGPLPPGFLYAPFNDFDKIRASRTANTVAVIVEPVQGEIGVIPAETDFLQKLRRWTQEEDILLILDEIQTGLGRTGTLFAYEQYEIVPDILVSSKALGGGLPLGALLTSERLSKFLPPGTHGSTFGGNPVACAAGAALVRALFAEDFLPERVRSMSSYLWDGLMALKNRYPSLIREIRGKGFMIGCVVSVSAKKIKDLFREERVLVNATGPADDVIRILPPLSITYDETDDFLSVAEKIFSSLPVEKS</sequence>
<dbReference type="InterPro" id="IPR015422">
    <property type="entry name" value="PyrdxlP-dep_Trfase_small"/>
</dbReference>
<dbReference type="NCBIfam" id="TIGR00707">
    <property type="entry name" value="argD"/>
    <property type="match status" value="1"/>
</dbReference>
<dbReference type="PIRSF" id="PIRSF000521">
    <property type="entry name" value="Transaminase_4ab_Lys_Orn"/>
    <property type="match status" value="1"/>
</dbReference>
<dbReference type="PATRIC" id="fig|178606.4.peg.607"/>
<keyword evidence="4 5" id="KW-0663">Pyridoxal phosphate</keyword>
<keyword evidence="3 5" id="KW-0808">Transferase</keyword>
<dbReference type="AlphaFoldDB" id="A0A094WAS5"/>
<dbReference type="PANTHER" id="PTHR11986">
    <property type="entry name" value="AMINOTRANSFERASE CLASS III"/>
    <property type="match status" value="1"/>
</dbReference>
<dbReference type="EC" id="2.6.1.11" evidence="5"/>
<dbReference type="PROSITE" id="PS00600">
    <property type="entry name" value="AA_TRANSFER_CLASS_3"/>
    <property type="match status" value="1"/>
</dbReference>
<feature type="binding site" evidence="5">
    <location>
        <position position="292"/>
    </location>
    <ligand>
        <name>N(2)-acetyl-L-ornithine</name>
        <dbReference type="ChEBI" id="CHEBI:57805"/>
    </ligand>
</feature>
<dbReference type="NCBIfam" id="NF002325">
    <property type="entry name" value="PRK01278.1"/>
    <property type="match status" value="1"/>
</dbReference>
<reference evidence="7 8" key="1">
    <citation type="submission" date="2014-06" db="EMBL/GenBank/DDBJ databases">
        <title>Draft genome sequence of iron oxidizing acidophile Leptospirillum ferriphilum DSM14647.</title>
        <authorList>
            <person name="Cardenas J.P."/>
            <person name="Lazcano M."/>
            <person name="Ossandon F.J."/>
            <person name="Corbett M."/>
            <person name="Holmes D.S."/>
            <person name="Watkin E."/>
        </authorList>
    </citation>
    <scope>NUCLEOTIDE SEQUENCE [LARGE SCALE GENOMIC DNA]</scope>
    <source>
        <strain evidence="7 8">DSM 14647</strain>
    </source>
</reference>
<name>A0A094WAS5_9BACT</name>
<dbReference type="InterPro" id="IPR050103">
    <property type="entry name" value="Class-III_PLP-dep_AT"/>
</dbReference>
<dbReference type="InterPro" id="IPR004636">
    <property type="entry name" value="AcOrn/SuccOrn_fam"/>
</dbReference>
<feature type="binding site" evidence="5">
    <location>
        <position position="153"/>
    </location>
    <ligand>
        <name>N(2)-acetyl-L-ornithine</name>
        <dbReference type="ChEBI" id="CHEBI:57805"/>
    </ligand>
</feature>
<dbReference type="OrthoDB" id="9807885at2"/>
<dbReference type="InterPro" id="IPR005814">
    <property type="entry name" value="Aminotrans_3"/>
</dbReference>
<gene>
    <name evidence="5" type="primary">argD</name>
    <name evidence="7" type="ORF">LptCag_2073</name>
</gene>
<dbReference type="RefSeq" id="WP_052157737.1">
    <property type="nucleotide sequence ID" value="NZ_JBPKCJ010000002.1"/>
</dbReference>
<keyword evidence="1 5" id="KW-0032">Aminotransferase</keyword>
<proteinExistence type="inferred from homology"/>
<comment type="cofactor">
    <cofactor evidence="5">
        <name>pyridoxal 5'-phosphate</name>
        <dbReference type="ChEBI" id="CHEBI:597326"/>
    </cofactor>
    <text evidence="5">Binds 1 pyridoxal phosphate per subunit.</text>
</comment>
<dbReference type="GO" id="GO:0005737">
    <property type="term" value="C:cytoplasm"/>
    <property type="evidence" value="ECO:0007669"/>
    <property type="project" value="UniProtKB-SubCell"/>
</dbReference>
<feature type="binding site" evidence="5">
    <location>
        <begin position="235"/>
        <end position="238"/>
    </location>
    <ligand>
        <name>pyridoxal 5'-phosphate</name>
        <dbReference type="ChEBI" id="CHEBI:597326"/>
    </ligand>
</feature>
<comment type="subcellular location">
    <subcellularLocation>
        <location evidence="5">Cytoplasm</location>
    </subcellularLocation>
</comment>
<evidence type="ECO:0000313" key="8">
    <source>
        <dbReference type="Proteomes" id="UP000029452"/>
    </source>
</evidence>
<dbReference type="Pfam" id="PF00202">
    <property type="entry name" value="Aminotran_3"/>
    <property type="match status" value="1"/>
</dbReference>
<comment type="subunit">
    <text evidence="5">Homodimer.</text>
</comment>
<dbReference type="Gene3D" id="3.40.640.10">
    <property type="entry name" value="Type I PLP-dependent aspartate aminotransferase-like (Major domain)"/>
    <property type="match status" value="1"/>
</dbReference>
<feature type="binding site" evidence="5">
    <location>
        <begin position="120"/>
        <end position="121"/>
    </location>
    <ligand>
        <name>pyridoxal 5'-phosphate</name>
        <dbReference type="ChEBI" id="CHEBI:597326"/>
    </ligand>
</feature>
<dbReference type="GO" id="GO:0030170">
    <property type="term" value="F:pyridoxal phosphate binding"/>
    <property type="evidence" value="ECO:0007669"/>
    <property type="project" value="InterPro"/>
</dbReference>
<protein>
    <recommendedName>
        <fullName evidence="5">Acetylornithine aminotransferase</fullName>
        <shortName evidence="5">ACOAT</shortName>
        <ecNumber evidence="5">2.6.1.11</ecNumber>
    </recommendedName>
</protein>
<feature type="modified residue" description="N6-(pyridoxal phosphate)lysine" evidence="5">
    <location>
        <position position="264"/>
    </location>
</feature>
<dbReference type="GO" id="GO:0042802">
    <property type="term" value="F:identical protein binding"/>
    <property type="evidence" value="ECO:0007669"/>
    <property type="project" value="TreeGrafter"/>
</dbReference>
<dbReference type="UniPathway" id="UPA00068">
    <property type="reaction ID" value="UER00109"/>
</dbReference>
<keyword evidence="2 5" id="KW-0028">Amino-acid biosynthesis</keyword>
<accession>A0A094WAS5</accession>
<dbReference type="CDD" id="cd00610">
    <property type="entry name" value="OAT_like"/>
    <property type="match status" value="1"/>
</dbReference>
<comment type="pathway">
    <text evidence="5">Amino-acid biosynthesis; L-arginine biosynthesis; N(2)-acetyl-L-ornithine from L-glutamate: step 4/4.</text>
</comment>
<organism evidence="7 8">
    <name type="scientific">Leptospirillum ferriphilum</name>
    <dbReference type="NCBI Taxonomy" id="178606"/>
    <lineage>
        <taxon>Bacteria</taxon>
        <taxon>Pseudomonadati</taxon>
        <taxon>Nitrospirota</taxon>
        <taxon>Nitrospiria</taxon>
        <taxon>Nitrospirales</taxon>
        <taxon>Nitrospiraceae</taxon>
        <taxon>Leptospirillum</taxon>
    </lineage>
</organism>